<dbReference type="PATRIC" id="fig|476652.3.peg.1489"/>
<accession>A0A0J1FTI2</accession>
<name>A0A0J1FTI2_9FIRM</name>
<evidence type="ECO:0000313" key="2">
    <source>
        <dbReference type="EMBL" id="KLU66784.1"/>
    </source>
</evidence>
<feature type="signal peptide" evidence="1">
    <location>
        <begin position="1"/>
        <end position="28"/>
    </location>
</feature>
<evidence type="ECO:0000313" key="3">
    <source>
        <dbReference type="Proteomes" id="UP000036356"/>
    </source>
</evidence>
<reference evidence="2 3" key="1">
    <citation type="submission" date="2015-06" db="EMBL/GenBank/DDBJ databases">
        <title>Draft genome of the moderately acidophilic sulfate reducer Candidatus Desulfosporosinus acididurans strain M1.</title>
        <authorList>
            <person name="Poehlein A."/>
            <person name="Petzsch P."/>
            <person name="Johnson B.D."/>
            <person name="Schloemann M."/>
            <person name="Daniel R."/>
            <person name="Muehling M."/>
        </authorList>
    </citation>
    <scope>NUCLEOTIDE SEQUENCE [LARGE SCALE GENOMIC DNA]</scope>
    <source>
        <strain evidence="2 3">M1</strain>
    </source>
</reference>
<keyword evidence="1" id="KW-0732">Signal</keyword>
<comment type="caution">
    <text evidence="2">The sequence shown here is derived from an EMBL/GenBank/DDBJ whole genome shotgun (WGS) entry which is preliminary data.</text>
</comment>
<protein>
    <submittedName>
        <fullName evidence="2">Uncharacterized protein</fullName>
    </submittedName>
</protein>
<dbReference type="STRING" id="476652.DEAC_c14520"/>
<feature type="chain" id="PRO_5038639039" evidence="1">
    <location>
        <begin position="29"/>
        <end position="238"/>
    </location>
</feature>
<organism evidence="2 3">
    <name type="scientific">Desulfosporosinus acididurans</name>
    <dbReference type="NCBI Taxonomy" id="476652"/>
    <lineage>
        <taxon>Bacteria</taxon>
        <taxon>Bacillati</taxon>
        <taxon>Bacillota</taxon>
        <taxon>Clostridia</taxon>
        <taxon>Eubacteriales</taxon>
        <taxon>Desulfitobacteriaceae</taxon>
        <taxon>Desulfosporosinus</taxon>
    </lineage>
</organism>
<sequence>MFLVLKKSSIKRTLALSILMIIAGFALANPLQASAASQVVYLYPYQTNNPVQPSGLLWWESHPELGAYTMAQWDRLLGAQLKVIAVPEDHGYILAKNFQSGMLGNNIGNWVVYKLRKRIQDKMKPGETPKQQPVTDDPFVYKRKVGNTTEEIKIPKSIINDHFKDNDNFDKFMDTVKRHLTDNELIRDVNKKEAPLPEDKITVPDQPHDQQQLHAAGNALMLGGVLLMILKLAPLLAL</sequence>
<dbReference type="AlphaFoldDB" id="A0A0J1FTI2"/>
<dbReference type="Proteomes" id="UP000036356">
    <property type="component" value="Unassembled WGS sequence"/>
</dbReference>
<dbReference type="RefSeq" id="WP_047809315.1">
    <property type="nucleotide sequence ID" value="NZ_LDZY01000004.1"/>
</dbReference>
<keyword evidence="3" id="KW-1185">Reference proteome</keyword>
<proteinExistence type="predicted"/>
<dbReference type="EMBL" id="LDZY01000004">
    <property type="protein sequence ID" value="KLU66784.1"/>
    <property type="molecule type" value="Genomic_DNA"/>
</dbReference>
<gene>
    <name evidence="2" type="ORF">DEAC_c14520</name>
</gene>
<evidence type="ECO:0000256" key="1">
    <source>
        <dbReference type="SAM" id="SignalP"/>
    </source>
</evidence>